<dbReference type="Proteomes" id="UP000310158">
    <property type="component" value="Unassembled WGS sequence"/>
</dbReference>
<reference evidence="1 2" key="1">
    <citation type="submission" date="2019-02" db="EMBL/GenBank/DDBJ databases">
        <title>Genome sequencing of the rare red list fungi Bondarzewia mesenterica.</title>
        <authorList>
            <person name="Buettner E."/>
            <person name="Kellner H."/>
        </authorList>
    </citation>
    <scope>NUCLEOTIDE SEQUENCE [LARGE SCALE GENOMIC DNA]</scope>
    <source>
        <strain evidence="1 2">DSM 108281</strain>
    </source>
</reference>
<accession>A0A4V3XC55</accession>
<dbReference type="SUPFAM" id="SSF52047">
    <property type="entry name" value="RNI-like"/>
    <property type="match status" value="1"/>
</dbReference>
<gene>
    <name evidence="1" type="ORF">EW146_g10141</name>
</gene>
<proteinExistence type="predicted"/>
<organism evidence="1 2">
    <name type="scientific">Bondarzewia mesenterica</name>
    <dbReference type="NCBI Taxonomy" id="1095465"/>
    <lineage>
        <taxon>Eukaryota</taxon>
        <taxon>Fungi</taxon>
        <taxon>Dikarya</taxon>
        <taxon>Basidiomycota</taxon>
        <taxon>Agaricomycotina</taxon>
        <taxon>Agaricomycetes</taxon>
        <taxon>Russulales</taxon>
        <taxon>Bondarzewiaceae</taxon>
        <taxon>Bondarzewia</taxon>
    </lineage>
</organism>
<dbReference type="EMBL" id="SGPL01001136">
    <property type="protein sequence ID" value="THH04573.1"/>
    <property type="molecule type" value="Genomic_DNA"/>
</dbReference>
<evidence type="ECO:0000313" key="1">
    <source>
        <dbReference type="EMBL" id="THH04573.1"/>
    </source>
</evidence>
<evidence type="ECO:0000313" key="2">
    <source>
        <dbReference type="Proteomes" id="UP000310158"/>
    </source>
</evidence>
<sequence length="511" mass="58522">MPLEIGDASHAFELVIPAEILGRIIELALPDPPSGFRWFLDKSHWPKPGEIERVHRLLMLSLVSRFWRAVIISHASLWASIQERRTGNQDFVNLCVERSKNAPLQMIDFTDCNWELLLRESHRLVSLSLRTSENRDLGPPLHAPQLECFIMEFPSDRLHFSLSNSELSKVLGPDLPCLRRLWLRGISWSDRQFPGLTHLVLSSGEILGFAKRAGSLGRLLDFLRASIMLEVLVLDCIHPISDRASKPCPVELPRLQHFVMNEELDLRVIEDVVSLIKFPPTTTAHFNMYWHHTIRRPIFLDESYPKPCILTDDTTISIVAGRQTKLDVFIYNHTYNFTISIDQMATYAPLPLDLFIPVVDMTHIRELSIEIASEATKWRPYFFPQTSALRKLTISANTARDCSHCFAAIHRGELPDLKTLCVYLRDVSGHLTTLFPLYQLVKQRKQEGRALTNVFIGDERLKDAEPFKIDKYVDVLEMDSTPSPFRNSSTGSVFADVPDALARWNWWGGFE</sequence>
<name>A0A4V3XC55_9AGAM</name>
<evidence type="ECO:0008006" key="3">
    <source>
        <dbReference type="Google" id="ProtNLM"/>
    </source>
</evidence>
<comment type="caution">
    <text evidence="1">The sequence shown here is derived from an EMBL/GenBank/DDBJ whole genome shotgun (WGS) entry which is preliminary data.</text>
</comment>
<dbReference type="OrthoDB" id="3365698at2759"/>
<protein>
    <recommendedName>
        <fullName evidence="3">F-box domain-containing protein</fullName>
    </recommendedName>
</protein>
<keyword evidence="2" id="KW-1185">Reference proteome</keyword>
<dbReference type="AlphaFoldDB" id="A0A4V3XC55"/>